<dbReference type="InterPro" id="IPR032675">
    <property type="entry name" value="LRR_dom_sf"/>
</dbReference>
<evidence type="ECO:0000256" key="18">
    <source>
        <dbReference type="SAM" id="SignalP"/>
    </source>
</evidence>
<protein>
    <recommendedName>
        <fullName evidence="19">TIR domain-containing protein</fullName>
    </recommendedName>
</protein>
<keyword evidence="21" id="KW-1185">Reference proteome</keyword>
<name>A0AAV7D2N5_ENGPU</name>
<evidence type="ECO:0000259" key="19">
    <source>
        <dbReference type="PROSITE" id="PS50104"/>
    </source>
</evidence>
<dbReference type="InterPro" id="IPR035897">
    <property type="entry name" value="Toll_tir_struct_dom_sf"/>
</dbReference>
<dbReference type="SMART" id="SM00255">
    <property type="entry name" value="TIR"/>
    <property type="match status" value="1"/>
</dbReference>
<dbReference type="PANTHER" id="PTHR24365">
    <property type="entry name" value="TOLL-LIKE RECEPTOR"/>
    <property type="match status" value="1"/>
</dbReference>
<feature type="transmembrane region" description="Helical" evidence="17">
    <location>
        <begin position="569"/>
        <end position="591"/>
    </location>
</feature>
<dbReference type="PANTHER" id="PTHR24365:SF552">
    <property type="entry name" value="TOLL-LIKE RECEPTOR 1"/>
    <property type="match status" value="1"/>
</dbReference>
<evidence type="ECO:0000256" key="14">
    <source>
        <dbReference type="ARBA" id="ARBA00023198"/>
    </source>
</evidence>
<evidence type="ECO:0000256" key="17">
    <source>
        <dbReference type="SAM" id="Phobius"/>
    </source>
</evidence>
<proteinExistence type="inferred from homology"/>
<dbReference type="InterPro" id="IPR001611">
    <property type="entry name" value="Leu-rich_rpt"/>
</dbReference>
<sequence length="761" mass="88333">MSDTHHILWLNFLQLYVSMAGITGEDCFHSQKLPDKLSLHGTKLDLSRCNITKLQPSIFQTYLNLQILDLSYNALEELDFSVFQYIPVLQKLDISYNKLQTINCNTLQYIRGITHLNMSYNYFDTMFLCKEFASLTKLRHLGLSARRIGRHDFLSISHQELDTIFLGLEHLQLYEPGSLQMLNTKKLHVVLPEMLTNSTLLLYDDFNISTTLEISHLQCDETCDLIIGDIIQKSKISNLILRDITIPWNEMGKILQISWHSSVEHLFIYSFTFIKNFNYIPFDFSEGSLKSLTIENVIPQVFLHSSEKHPLTLFSDMIIKNLTISNAELTHLPCPGENNIFQSLILTNNKITDGIFTQCQTLSSIQYLNFQNNILERLSSIASMTTMMKTLKHLDVSLNRLYYDFSATCEWSQSLLFLNLSRNKISDSIFNCLPNNLEVLDLSSNQILSIGKGVTHLKSLKELYLPSNQLSHIPDCGFFSKNLMYLNIDENFIQSPSMEQLTKCQNVKQIIVGNNKYQCNCELKAFISTAEVLQGNLIGWPQSFICEYPQELKGLILKDFHPSEISCNIFILLGLIVGTMVLLLIIMFFLCKYFDVPWYIRMILQWLRRKYRLKNRNNEESIIGKCFHAFISYSQQDYEWVQNSLIPNLEKGDNSIKICHHVRDFIPGRTIIENIINSIEKSYKSIFVLSPNFVQSEWCHYELYFAQHSLFGKNSDNLILILLDPIPQYLIPNKYSQLKAVMKRKTYMEWPKEKDTINSKK</sequence>
<feature type="chain" id="PRO_5044715821" description="TIR domain-containing protein" evidence="18">
    <location>
        <begin position="25"/>
        <end position="761"/>
    </location>
</feature>
<organism evidence="20 21">
    <name type="scientific">Engystomops pustulosus</name>
    <name type="common">Tungara frog</name>
    <name type="synonym">Physalaemus pustulosus</name>
    <dbReference type="NCBI Taxonomy" id="76066"/>
    <lineage>
        <taxon>Eukaryota</taxon>
        <taxon>Metazoa</taxon>
        <taxon>Chordata</taxon>
        <taxon>Craniata</taxon>
        <taxon>Vertebrata</taxon>
        <taxon>Euteleostomi</taxon>
        <taxon>Amphibia</taxon>
        <taxon>Batrachia</taxon>
        <taxon>Anura</taxon>
        <taxon>Neobatrachia</taxon>
        <taxon>Hyloidea</taxon>
        <taxon>Leptodactylidae</taxon>
        <taxon>Leiuperinae</taxon>
        <taxon>Engystomops</taxon>
    </lineage>
</organism>
<evidence type="ECO:0000313" key="20">
    <source>
        <dbReference type="EMBL" id="KAG8591672.1"/>
    </source>
</evidence>
<dbReference type="PIRSF" id="PIRSF037595">
    <property type="entry name" value="Toll-like_receptor"/>
    <property type="match status" value="1"/>
</dbReference>
<dbReference type="GO" id="GO:0006954">
    <property type="term" value="P:inflammatory response"/>
    <property type="evidence" value="ECO:0007669"/>
    <property type="project" value="UniProtKB-UniRule"/>
</dbReference>
<dbReference type="GO" id="GO:0045087">
    <property type="term" value="P:innate immune response"/>
    <property type="evidence" value="ECO:0007669"/>
    <property type="project" value="UniProtKB-UniRule"/>
</dbReference>
<keyword evidence="16" id="KW-1015">Disulfide bond</keyword>
<evidence type="ECO:0000256" key="2">
    <source>
        <dbReference type="ARBA" id="ARBA00009634"/>
    </source>
</evidence>
<dbReference type="SMART" id="SM00365">
    <property type="entry name" value="LRR_SD22"/>
    <property type="match status" value="4"/>
</dbReference>
<evidence type="ECO:0000256" key="13">
    <source>
        <dbReference type="ARBA" id="ARBA00023180"/>
    </source>
</evidence>
<keyword evidence="6 18" id="KW-0732">Signal</keyword>
<evidence type="ECO:0000256" key="16">
    <source>
        <dbReference type="PIRSR" id="PIRSR037595-2"/>
    </source>
</evidence>
<dbReference type="EMBL" id="WNYA01000001">
    <property type="protein sequence ID" value="KAG8591671.1"/>
    <property type="molecule type" value="Genomic_DNA"/>
</dbReference>
<feature type="disulfide bond" evidence="16">
    <location>
        <begin position="409"/>
        <end position="432"/>
    </location>
</feature>
<feature type="domain" description="TIR" evidence="19">
    <location>
        <begin position="625"/>
        <end position="761"/>
    </location>
</feature>
<comment type="similarity">
    <text evidence="2 15">Belongs to the Toll-like receptor family.</text>
</comment>
<dbReference type="EMBL" id="WNYA01000001">
    <property type="protein sequence ID" value="KAG8591672.1"/>
    <property type="molecule type" value="Genomic_DNA"/>
</dbReference>
<feature type="disulfide bond" evidence="16">
    <location>
        <begin position="334"/>
        <end position="359"/>
    </location>
</feature>
<keyword evidence="12 15" id="KW-0675">Receptor</keyword>
<dbReference type="FunFam" id="3.80.10.10:FF:000046">
    <property type="entry name" value="Toll-like receptor 2"/>
    <property type="match status" value="1"/>
</dbReference>
<evidence type="ECO:0000256" key="9">
    <source>
        <dbReference type="ARBA" id="ARBA00022989"/>
    </source>
</evidence>
<keyword evidence="13" id="KW-0325">Glycoprotein</keyword>
<dbReference type="SUPFAM" id="SSF52058">
    <property type="entry name" value="L domain-like"/>
    <property type="match status" value="1"/>
</dbReference>
<dbReference type="SMART" id="SM00369">
    <property type="entry name" value="LRR_TYP"/>
    <property type="match status" value="5"/>
</dbReference>
<evidence type="ECO:0000256" key="1">
    <source>
        <dbReference type="ARBA" id="ARBA00004479"/>
    </source>
</evidence>
<keyword evidence="7" id="KW-0677">Repeat</keyword>
<keyword evidence="10" id="KW-0520">NAD</keyword>
<comment type="subcellular location">
    <subcellularLocation>
        <location evidence="1">Membrane</location>
        <topology evidence="1">Single-pass type I membrane protein</topology>
    </subcellularLocation>
</comment>
<dbReference type="Pfam" id="PF13516">
    <property type="entry name" value="LRR_6"/>
    <property type="match status" value="1"/>
</dbReference>
<dbReference type="PRINTS" id="PR01537">
    <property type="entry name" value="INTRLKN1R1F"/>
</dbReference>
<dbReference type="PROSITE" id="PS50104">
    <property type="entry name" value="TIR"/>
    <property type="match status" value="1"/>
</dbReference>
<evidence type="ECO:0000313" key="21">
    <source>
        <dbReference type="Proteomes" id="UP000824782"/>
    </source>
</evidence>
<evidence type="ECO:0000256" key="10">
    <source>
        <dbReference type="ARBA" id="ARBA00023027"/>
    </source>
</evidence>
<keyword evidence="8 15" id="KW-0391">Immunity</keyword>
<reference evidence="20" key="1">
    <citation type="thesis" date="2020" institute="ProQuest LLC" country="789 East Eisenhower Parkway, Ann Arbor, MI, USA">
        <title>Comparative Genomics and Chromosome Evolution.</title>
        <authorList>
            <person name="Mudd A.B."/>
        </authorList>
    </citation>
    <scope>NUCLEOTIDE SEQUENCE</scope>
    <source>
        <strain evidence="20">237g6f4</strain>
        <tissue evidence="20">Blood</tissue>
    </source>
</reference>
<keyword evidence="9 17" id="KW-1133">Transmembrane helix</keyword>
<comment type="caution">
    <text evidence="20">The sequence shown here is derived from an EMBL/GenBank/DDBJ whole genome shotgun (WGS) entry which is preliminary data.</text>
</comment>
<dbReference type="Proteomes" id="UP000824782">
    <property type="component" value="Unassembled WGS sequence"/>
</dbReference>
<evidence type="ECO:0000256" key="5">
    <source>
        <dbReference type="ARBA" id="ARBA00022692"/>
    </source>
</evidence>
<dbReference type="SMART" id="SM00082">
    <property type="entry name" value="LRRCT"/>
    <property type="match status" value="1"/>
</dbReference>
<evidence type="ECO:0000256" key="7">
    <source>
        <dbReference type="ARBA" id="ARBA00022737"/>
    </source>
</evidence>
<evidence type="ECO:0000256" key="8">
    <source>
        <dbReference type="ARBA" id="ARBA00022859"/>
    </source>
</evidence>
<evidence type="ECO:0000256" key="12">
    <source>
        <dbReference type="ARBA" id="ARBA00023170"/>
    </source>
</evidence>
<dbReference type="FunFam" id="3.40.50.10140:FF:000001">
    <property type="entry name" value="Toll-like receptor 2"/>
    <property type="match status" value="1"/>
</dbReference>
<dbReference type="InterPro" id="IPR000157">
    <property type="entry name" value="TIR_dom"/>
</dbReference>
<gene>
    <name evidence="20" type="ORF">GDO81_000262</name>
</gene>
<dbReference type="GO" id="GO:0071723">
    <property type="term" value="F:lipopeptide binding"/>
    <property type="evidence" value="ECO:0007669"/>
    <property type="project" value="TreeGrafter"/>
</dbReference>
<accession>A0AAV7D2N5</accession>
<dbReference type="Gene3D" id="3.80.10.10">
    <property type="entry name" value="Ribonuclease Inhibitor"/>
    <property type="match status" value="1"/>
</dbReference>
<dbReference type="PROSITE" id="PS51450">
    <property type="entry name" value="LRR"/>
    <property type="match status" value="3"/>
</dbReference>
<dbReference type="InterPro" id="IPR000483">
    <property type="entry name" value="Cys-rich_flank_reg_C"/>
</dbReference>
<dbReference type="Pfam" id="PF13855">
    <property type="entry name" value="LRR_8"/>
    <property type="match status" value="2"/>
</dbReference>
<dbReference type="Pfam" id="PF01582">
    <property type="entry name" value="TIR"/>
    <property type="match status" value="1"/>
</dbReference>
<dbReference type="Gene3D" id="3.40.50.10140">
    <property type="entry name" value="Toll/interleukin-1 receptor homology (TIR) domain"/>
    <property type="match status" value="1"/>
</dbReference>
<keyword evidence="4" id="KW-0433">Leucine-rich repeat</keyword>
<dbReference type="GO" id="GO:0035663">
    <property type="term" value="F:Toll-like receptor 2 binding"/>
    <property type="evidence" value="ECO:0007669"/>
    <property type="project" value="TreeGrafter"/>
</dbReference>
<evidence type="ECO:0000256" key="11">
    <source>
        <dbReference type="ARBA" id="ARBA00023136"/>
    </source>
</evidence>
<keyword evidence="5 17" id="KW-0812">Transmembrane</keyword>
<keyword evidence="3 15" id="KW-0399">Innate immunity</keyword>
<evidence type="ECO:0000256" key="4">
    <source>
        <dbReference type="ARBA" id="ARBA00022614"/>
    </source>
</evidence>
<evidence type="ECO:0000256" key="3">
    <source>
        <dbReference type="ARBA" id="ARBA00022588"/>
    </source>
</evidence>
<evidence type="ECO:0000256" key="15">
    <source>
        <dbReference type="PIRNR" id="PIRNR037595"/>
    </source>
</evidence>
<dbReference type="GO" id="GO:0002224">
    <property type="term" value="P:toll-like receptor signaling pathway"/>
    <property type="evidence" value="ECO:0007669"/>
    <property type="project" value="InterPro"/>
</dbReference>
<keyword evidence="11 17" id="KW-0472">Membrane</keyword>
<dbReference type="InterPro" id="IPR017241">
    <property type="entry name" value="Toll-like_receptor"/>
</dbReference>
<dbReference type="GO" id="GO:0071221">
    <property type="term" value="P:cellular response to bacterial lipopeptide"/>
    <property type="evidence" value="ECO:0007669"/>
    <property type="project" value="TreeGrafter"/>
</dbReference>
<feature type="signal peptide" evidence="18">
    <location>
        <begin position="1"/>
        <end position="24"/>
    </location>
</feature>
<keyword evidence="14 15" id="KW-0395">Inflammatory response</keyword>
<dbReference type="SUPFAM" id="SSF52200">
    <property type="entry name" value="Toll/Interleukin receptor TIR domain"/>
    <property type="match status" value="1"/>
</dbReference>
<dbReference type="GO" id="GO:0005886">
    <property type="term" value="C:plasma membrane"/>
    <property type="evidence" value="ECO:0007669"/>
    <property type="project" value="TreeGrafter"/>
</dbReference>
<dbReference type="AlphaFoldDB" id="A0AAV7D2N5"/>
<dbReference type="InterPro" id="IPR003591">
    <property type="entry name" value="Leu-rich_rpt_typical-subtyp"/>
</dbReference>
<dbReference type="GO" id="GO:0004888">
    <property type="term" value="F:transmembrane signaling receptor activity"/>
    <property type="evidence" value="ECO:0007669"/>
    <property type="project" value="InterPro"/>
</dbReference>
<evidence type="ECO:0000256" key="6">
    <source>
        <dbReference type="ARBA" id="ARBA00022729"/>
    </source>
</evidence>